<accession>A0A9X1NLS9</accession>
<reference evidence="3" key="1">
    <citation type="submission" date="2021-11" db="EMBL/GenBank/DDBJ databases">
        <title>Streptomyces corallinus and Kineosporia corallina sp. nov., two new coral-derived marine actinobacteria.</title>
        <authorList>
            <person name="Buangrab K."/>
            <person name="Sutthacheep M."/>
            <person name="Yeemin T."/>
            <person name="Harunari E."/>
            <person name="Igarashi Y."/>
            <person name="Sripreechasak P."/>
            <person name="Kanchanasin P."/>
            <person name="Tanasupawat S."/>
            <person name="Phongsopitanun W."/>
        </authorList>
    </citation>
    <scope>NUCLEOTIDE SEQUENCE</scope>
    <source>
        <strain evidence="3">JCM 31032</strain>
    </source>
</reference>
<feature type="transmembrane region" description="Helical" evidence="2">
    <location>
        <begin position="261"/>
        <end position="281"/>
    </location>
</feature>
<name>A0A9X1NLS9_9ACTN</name>
<feature type="compositionally biased region" description="Basic and acidic residues" evidence="1">
    <location>
        <begin position="189"/>
        <end position="200"/>
    </location>
</feature>
<gene>
    <name evidence="3" type="ORF">LR394_34740</name>
</gene>
<dbReference type="Pfam" id="PF20128">
    <property type="entry name" value="DUF6518"/>
    <property type="match status" value="1"/>
</dbReference>
<feature type="transmembrane region" description="Helical" evidence="2">
    <location>
        <begin position="346"/>
        <end position="368"/>
    </location>
</feature>
<feature type="compositionally biased region" description="Gly residues" evidence="1">
    <location>
        <begin position="108"/>
        <end position="135"/>
    </location>
</feature>
<evidence type="ECO:0000256" key="1">
    <source>
        <dbReference type="SAM" id="MobiDB-lite"/>
    </source>
</evidence>
<sequence>MPYSNTDDTRSDNGGGSNSTTKVDGFSLRGLADRGRSLRGLARRGLSSRGLDGRGLGEQGRKVRGLIDRGLSGLGGSGRDSGSGGWGGSSGQAGSGNQAGSGSWAGSSGLGGPGSQVGGGGHGYGPAGNSGGGPGYVADTQQYGGGFTSDHEFNGGGDAGWSGAGSSDGTANLDSSGNRIYSFNNGQGFRDRAFGPRPDPRNTNSTGGSPSEGDFSRAHDSHPVINVDDPSTDKAALTGVALLTFVIGGLTAWAQGFLPEAIHSFANSSSGWTAITVLLIWAVRARPVLAAMLGAVSFVLLTLGYTVMSLLRGAPYDPTLLSVVGLILGPIVGVATTWLREHGLQLALATAVLAGIGVGEGLYGFTVLSQTSPVYWTLTCLAGLALLGGMVARRIKGSNNITLAVGLTAVMAVAFVFSYQALAAMPLFA</sequence>
<feature type="transmembrane region" description="Helical" evidence="2">
    <location>
        <begin position="374"/>
        <end position="392"/>
    </location>
</feature>
<keyword evidence="2" id="KW-0812">Transmembrane</keyword>
<evidence type="ECO:0000256" key="2">
    <source>
        <dbReference type="SAM" id="Phobius"/>
    </source>
</evidence>
<dbReference type="RefSeq" id="WP_231448916.1">
    <property type="nucleotide sequence ID" value="NZ_JAJOMB010000026.1"/>
</dbReference>
<evidence type="ECO:0000313" key="4">
    <source>
        <dbReference type="Proteomes" id="UP001138997"/>
    </source>
</evidence>
<dbReference type="EMBL" id="JAJOMB010000026">
    <property type="protein sequence ID" value="MCD5316066.1"/>
    <property type="molecule type" value="Genomic_DNA"/>
</dbReference>
<evidence type="ECO:0000313" key="3">
    <source>
        <dbReference type="EMBL" id="MCD5316066.1"/>
    </source>
</evidence>
<feature type="transmembrane region" description="Helical" evidence="2">
    <location>
        <begin position="288"/>
        <end position="308"/>
    </location>
</feature>
<keyword evidence="2" id="KW-0472">Membrane</keyword>
<protein>
    <submittedName>
        <fullName evidence="3">DUF6518 family protein</fullName>
    </submittedName>
</protein>
<keyword evidence="4" id="KW-1185">Reference proteome</keyword>
<feature type="transmembrane region" description="Helical" evidence="2">
    <location>
        <begin position="320"/>
        <end position="339"/>
    </location>
</feature>
<feature type="compositionally biased region" description="Gly residues" evidence="1">
    <location>
        <begin position="72"/>
        <end position="99"/>
    </location>
</feature>
<keyword evidence="2" id="KW-1133">Transmembrane helix</keyword>
<comment type="caution">
    <text evidence="3">The sequence shown here is derived from an EMBL/GenBank/DDBJ whole genome shotgun (WGS) entry which is preliminary data.</text>
</comment>
<feature type="region of interest" description="Disordered" evidence="1">
    <location>
        <begin position="1"/>
        <end position="173"/>
    </location>
</feature>
<proteinExistence type="predicted"/>
<feature type="region of interest" description="Disordered" evidence="1">
    <location>
        <begin position="186"/>
        <end position="229"/>
    </location>
</feature>
<dbReference type="AlphaFoldDB" id="A0A9X1NLS9"/>
<feature type="compositionally biased region" description="Low complexity" evidence="1">
    <location>
        <begin position="38"/>
        <end position="50"/>
    </location>
</feature>
<organism evidence="3 4">
    <name type="scientific">Kineosporia babensis</name>
    <dbReference type="NCBI Taxonomy" id="499548"/>
    <lineage>
        <taxon>Bacteria</taxon>
        <taxon>Bacillati</taxon>
        <taxon>Actinomycetota</taxon>
        <taxon>Actinomycetes</taxon>
        <taxon>Kineosporiales</taxon>
        <taxon>Kineosporiaceae</taxon>
        <taxon>Kineosporia</taxon>
    </lineage>
</organism>
<feature type="transmembrane region" description="Helical" evidence="2">
    <location>
        <begin position="235"/>
        <end position="255"/>
    </location>
</feature>
<feature type="transmembrane region" description="Helical" evidence="2">
    <location>
        <begin position="404"/>
        <end position="428"/>
    </location>
</feature>
<dbReference type="InterPro" id="IPR045393">
    <property type="entry name" value="DUF6518"/>
</dbReference>
<feature type="compositionally biased region" description="Gly residues" evidence="1">
    <location>
        <begin position="154"/>
        <end position="163"/>
    </location>
</feature>
<dbReference type="Proteomes" id="UP001138997">
    <property type="component" value="Unassembled WGS sequence"/>
</dbReference>